<organism evidence="2 3">
    <name type="scientific">Manduca sexta</name>
    <name type="common">Tobacco hawkmoth</name>
    <name type="synonym">Tobacco hornworm</name>
    <dbReference type="NCBI Taxonomy" id="7130"/>
    <lineage>
        <taxon>Eukaryota</taxon>
        <taxon>Metazoa</taxon>
        <taxon>Ecdysozoa</taxon>
        <taxon>Arthropoda</taxon>
        <taxon>Hexapoda</taxon>
        <taxon>Insecta</taxon>
        <taxon>Pterygota</taxon>
        <taxon>Neoptera</taxon>
        <taxon>Endopterygota</taxon>
        <taxon>Lepidoptera</taxon>
        <taxon>Glossata</taxon>
        <taxon>Ditrysia</taxon>
        <taxon>Bombycoidea</taxon>
        <taxon>Sphingidae</taxon>
        <taxon>Sphinginae</taxon>
        <taxon>Sphingini</taxon>
        <taxon>Manduca</taxon>
    </lineage>
</organism>
<dbReference type="PANTHER" id="PTHR24260">
    <property type="match status" value="1"/>
</dbReference>
<dbReference type="AlphaFoldDB" id="A0A922CN64"/>
<proteinExistence type="predicted"/>
<comment type="caution">
    <text evidence="2">The sequence shown here is derived from an EMBL/GenBank/DDBJ whole genome shotgun (WGS) entry which is preliminary data.</text>
</comment>
<dbReference type="SMART" id="SM00020">
    <property type="entry name" value="Tryp_SPc"/>
    <property type="match status" value="1"/>
</dbReference>
<dbReference type="InterPro" id="IPR051333">
    <property type="entry name" value="CLIP_Serine_Protease"/>
</dbReference>
<gene>
    <name evidence="2" type="ORF">O3G_MSEX007225</name>
</gene>
<keyword evidence="3" id="KW-1185">Reference proteome</keyword>
<evidence type="ECO:0000313" key="2">
    <source>
        <dbReference type="EMBL" id="KAG6451548.1"/>
    </source>
</evidence>
<dbReference type="PANTHER" id="PTHR24260:SF136">
    <property type="entry name" value="GH08193P-RELATED"/>
    <property type="match status" value="1"/>
</dbReference>
<protein>
    <recommendedName>
        <fullName evidence="1">Peptidase S1 domain-containing protein</fullName>
    </recommendedName>
</protein>
<accession>A0A922CN64</accession>
<reference evidence="2" key="2">
    <citation type="submission" date="2020-12" db="EMBL/GenBank/DDBJ databases">
        <authorList>
            <person name="Kanost M."/>
        </authorList>
    </citation>
    <scope>NUCLEOTIDE SEQUENCE</scope>
</reference>
<dbReference type="InterPro" id="IPR043504">
    <property type="entry name" value="Peptidase_S1_PA_chymotrypsin"/>
</dbReference>
<evidence type="ECO:0000313" key="3">
    <source>
        <dbReference type="Proteomes" id="UP000791440"/>
    </source>
</evidence>
<name>A0A922CN64_MANSE</name>
<dbReference type="OrthoDB" id="7265343at2759"/>
<dbReference type="Proteomes" id="UP000791440">
    <property type="component" value="Unassembled WGS sequence"/>
</dbReference>
<dbReference type="PROSITE" id="PS50240">
    <property type="entry name" value="TRYPSIN_DOM"/>
    <property type="match status" value="1"/>
</dbReference>
<dbReference type="GO" id="GO:0006508">
    <property type="term" value="P:proteolysis"/>
    <property type="evidence" value="ECO:0007669"/>
    <property type="project" value="InterPro"/>
</dbReference>
<dbReference type="GO" id="GO:0004252">
    <property type="term" value="F:serine-type endopeptidase activity"/>
    <property type="evidence" value="ECO:0007669"/>
    <property type="project" value="InterPro"/>
</dbReference>
<dbReference type="Pfam" id="PF00089">
    <property type="entry name" value="Trypsin"/>
    <property type="match status" value="1"/>
</dbReference>
<dbReference type="InterPro" id="IPR001254">
    <property type="entry name" value="Trypsin_dom"/>
</dbReference>
<dbReference type="EMBL" id="JH668410">
    <property type="protein sequence ID" value="KAG6451548.1"/>
    <property type="molecule type" value="Genomic_DNA"/>
</dbReference>
<sequence>MKAACIILTVLILIAILAVCVMVKFATDIAFEERKREHAQASNVFQLVKTMGVIALNENVSLSVSDRFPYLAAITRNSSNSWSFACFGSVILIKWVVTSAHCRKPGTTHRVLLLHDYSRNSSLTYPVLFWRLHEKYNSSKPTPKYDIAVAKLNVDFYQFSMKSSLFDDKLATVVEASVWKTVSTMDKKVYLTNDFDKFDARVVDKTRCYEGYGVDLDDSLMCVDMSPYEDCFVFEFGPLYAGDKVVGVLAVKPADCDTKLAIFTNVSHYTNWIMRSTHTNYR</sequence>
<feature type="domain" description="Peptidase S1" evidence="1">
    <location>
        <begin position="53"/>
        <end position="278"/>
    </location>
</feature>
<dbReference type="InterPro" id="IPR009003">
    <property type="entry name" value="Peptidase_S1_PA"/>
</dbReference>
<dbReference type="SUPFAM" id="SSF50494">
    <property type="entry name" value="Trypsin-like serine proteases"/>
    <property type="match status" value="1"/>
</dbReference>
<dbReference type="Gene3D" id="2.40.10.10">
    <property type="entry name" value="Trypsin-like serine proteases"/>
    <property type="match status" value="2"/>
</dbReference>
<evidence type="ECO:0000259" key="1">
    <source>
        <dbReference type="PROSITE" id="PS50240"/>
    </source>
</evidence>
<reference evidence="2" key="1">
    <citation type="journal article" date="2016" name="Insect Biochem. Mol. Biol.">
        <title>Multifaceted biological insights from a draft genome sequence of the tobacco hornworm moth, Manduca sexta.</title>
        <authorList>
            <person name="Kanost M.R."/>
            <person name="Arrese E.L."/>
            <person name="Cao X."/>
            <person name="Chen Y.R."/>
            <person name="Chellapilla S."/>
            <person name="Goldsmith M.R."/>
            <person name="Grosse-Wilde E."/>
            <person name="Heckel D.G."/>
            <person name="Herndon N."/>
            <person name="Jiang H."/>
            <person name="Papanicolaou A."/>
            <person name="Qu J."/>
            <person name="Soulages J.L."/>
            <person name="Vogel H."/>
            <person name="Walters J."/>
            <person name="Waterhouse R.M."/>
            <person name="Ahn S.J."/>
            <person name="Almeida F.C."/>
            <person name="An C."/>
            <person name="Aqrawi P."/>
            <person name="Bretschneider A."/>
            <person name="Bryant W.B."/>
            <person name="Bucks S."/>
            <person name="Chao H."/>
            <person name="Chevignon G."/>
            <person name="Christen J.M."/>
            <person name="Clarke D.F."/>
            <person name="Dittmer N.T."/>
            <person name="Ferguson L.C.F."/>
            <person name="Garavelou S."/>
            <person name="Gordon K.H.J."/>
            <person name="Gunaratna R.T."/>
            <person name="Han Y."/>
            <person name="Hauser F."/>
            <person name="He Y."/>
            <person name="Heidel-Fischer H."/>
            <person name="Hirsh A."/>
            <person name="Hu Y."/>
            <person name="Jiang H."/>
            <person name="Kalra D."/>
            <person name="Klinner C."/>
            <person name="Konig C."/>
            <person name="Kovar C."/>
            <person name="Kroll A.R."/>
            <person name="Kuwar S.S."/>
            <person name="Lee S.L."/>
            <person name="Lehman R."/>
            <person name="Li K."/>
            <person name="Li Z."/>
            <person name="Liang H."/>
            <person name="Lovelace S."/>
            <person name="Lu Z."/>
            <person name="Mansfield J.H."/>
            <person name="McCulloch K.J."/>
            <person name="Mathew T."/>
            <person name="Morton B."/>
            <person name="Muzny D.M."/>
            <person name="Neunemann D."/>
            <person name="Ongeri F."/>
            <person name="Pauchet Y."/>
            <person name="Pu L.L."/>
            <person name="Pyrousis I."/>
            <person name="Rao X.J."/>
            <person name="Redding A."/>
            <person name="Roesel C."/>
            <person name="Sanchez-Gracia A."/>
            <person name="Schaack S."/>
            <person name="Shukla A."/>
            <person name="Tetreau G."/>
            <person name="Wang Y."/>
            <person name="Xiong G.H."/>
            <person name="Traut W."/>
            <person name="Walsh T.K."/>
            <person name="Worley K.C."/>
            <person name="Wu D."/>
            <person name="Wu W."/>
            <person name="Wu Y.Q."/>
            <person name="Zhang X."/>
            <person name="Zou Z."/>
            <person name="Zucker H."/>
            <person name="Briscoe A.D."/>
            <person name="Burmester T."/>
            <person name="Clem R.J."/>
            <person name="Feyereisen R."/>
            <person name="Grimmelikhuijzen C.J.P."/>
            <person name="Hamodrakas S.J."/>
            <person name="Hansson B.S."/>
            <person name="Huguet E."/>
            <person name="Jermiin L.S."/>
            <person name="Lan Q."/>
            <person name="Lehman H.K."/>
            <person name="Lorenzen M."/>
            <person name="Merzendorfer H."/>
            <person name="Michalopoulos I."/>
            <person name="Morton D.B."/>
            <person name="Muthukrishnan S."/>
            <person name="Oakeshott J.G."/>
            <person name="Palmer W."/>
            <person name="Park Y."/>
            <person name="Passarelli A.L."/>
            <person name="Rozas J."/>
            <person name="Schwartz L.M."/>
            <person name="Smith W."/>
            <person name="Southgate A."/>
            <person name="Vilcinskas A."/>
            <person name="Vogt R."/>
            <person name="Wang P."/>
            <person name="Werren J."/>
            <person name="Yu X.Q."/>
            <person name="Zhou J.J."/>
            <person name="Brown S.J."/>
            <person name="Scherer S.E."/>
            <person name="Richards S."/>
            <person name="Blissard G.W."/>
        </authorList>
    </citation>
    <scope>NUCLEOTIDE SEQUENCE</scope>
</reference>